<keyword evidence="1" id="KW-0812">Transmembrane</keyword>
<organism evidence="2 3">
    <name type="scientific">Crenobacter oryzisoli</name>
    <dbReference type="NCBI Taxonomy" id="3056844"/>
    <lineage>
        <taxon>Bacteria</taxon>
        <taxon>Pseudomonadati</taxon>
        <taxon>Pseudomonadota</taxon>
        <taxon>Betaproteobacteria</taxon>
        <taxon>Neisseriales</taxon>
        <taxon>Neisseriaceae</taxon>
        <taxon>Crenobacter</taxon>
    </lineage>
</organism>
<sequence length="255" mass="27294">MLIIAFKLLTTPFMISSASWAGRRWGPVVSGLLIGLPLTSGPISVLLACEYGPAFSAHAAVGSLAGQISNCLFCLTYTWAARRWGWLASVAVGVATFLLSTLVLKQVAWQLWSAFFSLLAMSLLASRLMPRHPASGERVVPPKWDLPVRILIATSFVVTLTTMADRLGPTLSGLIAPFPVLGLVFAAFTHLQQGARMATNLLRGFVMSSFSFAVFFLVASASVLRLGIAPAYLLAATLAIATSGTMYWLSGRQAR</sequence>
<keyword evidence="3" id="KW-1185">Reference proteome</keyword>
<feature type="transmembrane region" description="Helical" evidence="1">
    <location>
        <begin position="55"/>
        <end position="77"/>
    </location>
</feature>
<proteinExistence type="predicted"/>
<name>A0ABT7XUI3_9NEIS</name>
<feature type="transmembrane region" description="Helical" evidence="1">
    <location>
        <begin position="229"/>
        <end position="249"/>
    </location>
</feature>
<dbReference type="EMBL" id="JAUEDK010000069">
    <property type="protein sequence ID" value="MDN0077460.1"/>
    <property type="molecule type" value="Genomic_DNA"/>
</dbReference>
<evidence type="ECO:0000256" key="1">
    <source>
        <dbReference type="SAM" id="Phobius"/>
    </source>
</evidence>
<evidence type="ECO:0000313" key="2">
    <source>
        <dbReference type="EMBL" id="MDN0077460.1"/>
    </source>
</evidence>
<dbReference type="RefSeq" id="WP_289832097.1">
    <property type="nucleotide sequence ID" value="NZ_JAUEDK010000069.1"/>
</dbReference>
<feature type="transmembrane region" description="Helical" evidence="1">
    <location>
        <begin position="170"/>
        <end position="189"/>
    </location>
</feature>
<protein>
    <submittedName>
        <fullName evidence="2">Uncharacterized protein</fullName>
    </submittedName>
</protein>
<dbReference type="Proteomes" id="UP001168540">
    <property type="component" value="Unassembled WGS sequence"/>
</dbReference>
<feature type="transmembrane region" description="Helical" evidence="1">
    <location>
        <begin position="146"/>
        <end position="164"/>
    </location>
</feature>
<gene>
    <name evidence="2" type="ORF">QU481_21795</name>
</gene>
<reference evidence="2" key="1">
    <citation type="submission" date="2023-06" db="EMBL/GenBank/DDBJ databases">
        <authorList>
            <person name="Zhang S."/>
        </authorList>
    </citation>
    <scope>NUCLEOTIDE SEQUENCE</scope>
    <source>
        <strain evidence="2">SG2303</strain>
    </source>
</reference>
<comment type="caution">
    <text evidence="2">The sequence shown here is derived from an EMBL/GenBank/DDBJ whole genome shotgun (WGS) entry which is preliminary data.</text>
</comment>
<accession>A0ABT7XUI3</accession>
<feature type="transmembrane region" description="Helical" evidence="1">
    <location>
        <begin position="84"/>
        <end position="103"/>
    </location>
</feature>
<feature type="transmembrane region" description="Helical" evidence="1">
    <location>
        <begin position="201"/>
        <end position="223"/>
    </location>
</feature>
<evidence type="ECO:0000313" key="3">
    <source>
        <dbReference type="Proteomes" id="UP001168540"/>
    </source>
</evidence>
<feature type="transmembrane region" description="Helical" evidence="1">
    <location>
        <begin position="109"/>
        <end position="125"/>
    </location>
</feature>
<keyword evidence="1" id="KW-0472">Membrane</keyword>
<keyword evidence="1" id="KW-1133">Transmembrane helix</keyword>